<accession>A0A2Z4IEF9</accession>
<evidence type="ECO:0008006" key="3">
    <source>
        <dbReference type="Google" id="ProtNLM"/>
    </source>
</evidence>
<dbReference type="EMBL" id="CP030041">
    <property type="protein sequence ID" value="AWW29471.1"/>
    <property type="molecule type" value="Genomic_DNA"/>
</dbReference>
<protein>
    <recommendedName>
        <fullName evidence="3">YceI family protein</fullName>
    </recommendedName>
</protein>
<dbReference type="OrthoDB" id="1430281at2"/>
<dbReference type="KEGG" id="est:DN752_04570"/>
<dbReference type="Proteomes" id="UP000248688">
    <property type="component" value="Chromosome"/>
</dbReference>
<evidence type="ECO:0000313" key="1">
    <source>
        <dbReference type="EMBL" id="AWW29471.1"/>
    </source>
</evidence>
<gene>
    <name evidence="1" type="ORF">DN752_04570</name>
</gene>
<dbReference type="RefSeq" id="WP_015268176.1">
    <property type="nucleotide sequence ID" value="NZ_CP030041.1"/>
</dbReference>
<name>A0A2Z4IEF9_9BACT</name>
<evidence type="ECO:0000313" key="2">
    <source>
        <dbReference type="Proteomes" id="UP000248688"/>
    </source>
</evidence>
<dbReference type="AlphaFoldDB" id="A0A2Z4IEF9"/>
<keyword evidence="2" id="KW-1185">Reference proteome</keyword>
<proteinExistence type="predicted"/>
<organism evidence="1 2">
    <name type="scientific">Echinicola strongylocentroti</name>
    <dbReference type="NCBI Taxonomy" id="1795355"/>
    <lineage>
        <taxon>Bacteria</taxon>
        <taxon>Pseudomonadati</taxon>
        <taxon>Bacteroidota</taxon>
        <taxon>Cytophagia</taxon>
        <taxon>Cytophagales</taxon>
        <taxon>Cyclobacteriaceae</taxon>
        <taxon>Echinicola</taxon>
    </lineage>
</organism>
<reference evidence="1 2" key="1">
    <citation type="submission" date="2018-06" db="EMBL/GenBank/DDBJ databases">
        <title>Echinicola strongylocentroti sp. nov., isolated from a sea urchin Strongylocentrotus intermedius.</title>
        <authorList>
            <person name="Bae S.S."/>
        </authorList>
    </citation>
    <scope>NUCLEOTIDE SEQUENCE [LARGE SCALE GENOMIC DNA]</scope>
    <source>
        <strain evidence="1 2">MEBiC08714</strain>
    </source>
</reference>
<sequence>MEKKLFIMLLFFGPTWLAVGQSLYRTTEGHIVMVAEIDDEKIIAESHKLFLVLDYNTKEISGRLNIKTMNTGIGYLNEQINNVADEESLISFTGMIPAEDFISQPHLPISFSWPLKVIVGSRTFEVILSGNLKHFNGGEAIACRLSATGDVDTNEIGLKSILPEIGKTLKIQFTQVILRKNEL</sequence>